<dbReference type="Gene3D" id="3.40.630.10">
    <property type="entry name" value="Zn peptidases"/>
    <property type="match status" value="1"/>
</dbReference>
<gene>
    <name evidence="7" type="ORF">AAAT05_08635</name>
</gene>
<dbReference type="Gene3D" id="3.30.70.360">
    <property type="match status" value="1"/>
</dbReference>
<reference evidence="7 8" key="1">
    <citation type="submission" date="2024-04" db="EMBL/GenBank/DDBJ databases">
        <title>Human intestinal bacterial collection.</title>
        <authorList>
            <person name="Pauvert C."/>
            <person name="Hitch T.C.A."/>
            <person name="Clavel T."/>
        </authorList>
    </citation>
    <scope>NUCLEOTIDE SEQUENCE [LARGE SCALE GENOMIC DNA]</scope>
    <source>
        <strain evidence="7 8">CLA-AA-H197</strain>
    </source>
</reference>
<dbReference type="RefSeq" id="WP_349183106.1">
    <property type="nucleotide sequence ID" value="NZ_JBBNGS010000019.1"/>
</dbReference>
<dbReference type="SUPFAM" id="SSF55031">
    <property type="entry name" value="Bacterial exopeptidase dimerisation domain"/>
    <property type="match status" value="1"/>
</dbReference>
<keyword evidence="8" id="KW-1185">Reference proteome</keyword>
<dbReference type="Pfam" id="PF01546">
    <property type="entry name" value="Peptidase_M20"/>
    <property type="match status" value="1"/>
</dbReference>
<feature type="domain" description="Peptidase M20 dimerisation" evidence="6">
    <location>
        <begin position="214"/>
        <end position="361"/>
    </location>
</feature>
<dbReference type="InterPro" id="IPR047177">
    <property type="entry name" value="Pept_M20A"/>
</dbReference>
<evidence type="ECO:0000256" key="5">
    <source>
        <dbReference type="ARBA" id="ARBA00022833"/>
    </source>
</evidence>
<dbReference type="PANTHER" id="PTHR45962:SF1">
    <property type="entry name" value="N-FATTY-ACYL-AMINO ACID SYNTHASE_HYDROLASE PM20D1"/>
    <property type="match status" value="1"/>
</dbReference>
<organism evidence="7 8">
    <name type="scientific">Paratractidigestivibacter faecalis</name>
    <dbReference type="NCBI Taxonomy" id="2292441"/>
    <lineage>
        <taxon>Bacteria</taxon>
        <taxon>Bacillati</taxon>
        <taxon>Actinomycetota</taxon>
        <taxon>Coriobacteriia</taxon>
        <taxon>Coriobacteriales</taxon>
        <taxon>Atopobiaceae</taxon>
        <taxon>Paratractidigestivibacter</taxon>
    </lineage>
</organism>
<evidence type="ECO:0000256" key="3">
    <source>
        <dbReference type="ARBA" id="ARBA00022723"/>
    </source>
</evidence>
<keyword evidence="5" id="KW-0862">Zinc</keyword>
<dbReference type="InterPro" id="IPR036264">
    <property type="entry name" value="Bact_exopeptidase_dim_dom"/>
</dbReference>
<evidence type="ECO:0000259" key="6">
    <source>
        <dbReference type="Pfam" id="PF07687"/>
    </source>
</evidence>
<keyword evidence="4" id="KW-0378">Hydrolase</keyword>
<dbReference type="SUPFAM" id="SSF53187">
    <property type="entry name" value="Zn-dependent exopeptidases"/>
    <property type="match status" value="1"/>
</dbReference>
<accession>A0ABV1IIC8</accession>
<dbReference type="EMBL" id="JBBNGS010000019">
    <property type="protein sequence ID" value="MEQ2638402.1"/>
    <property type="molecule type" value="Genomic_DNA"/>
</dbReference>
<dbReference type="Proteomes" id="UP001478817">
    <property type="component" value="Unassembled WGS sequence"/>
</dbReference>
<dbReference type="InterPro" id="IPR011650">
    <property type="entry name" value="Peptidase_M20_dimer"/>
</dbReference>
<evidence type="ECO:0000256" key="2">
    <source>
        <dbReference type="ARBA" id="ARBA00022670"/>
    </source>
</evidence>
<dbReference type="InterPro" id="IPR002933">
    <property type="entry name" value="Peptidase_M20"/>
</dbReference>
<protein>
    <submittedName>
        <fullName evidence="7">M20/M25/M40 family metallo-hydrolase</fullName>
    </submittedName>
</protein>
<keyword evidence="2" id="KW-0645">Protease</keyword>
<comment type="caution">
    <text evidence="7">The sequence shown here is derived from an EMBL/GenBank/DDBJ whole genome shotgun (WGS) entry which is preliminary data.</text>
</comment>
<evidence type="ECO:0000313" key="7">
    <source>
        <dbReference type="EMBL" id="MEQ2638402.1"/>
    </source>
</evidence>
<proteinExistence type="inferred from homology"/>
<dbReference type="Gene3D" id="1.10.150.900">
    <property type="match status" value="1"/>
</dbReference>
<dbReference type="Pfam" id="PF07687">
    <property type="entry name" value="M20_dimer"/>
    <property type="match status" value="1"/>
</dbReference>
<dbReference type="PANTHER" id="PTHR45962">
    <property type="entry name" value="N-FATTY-ACYL-AMINO ACID SYNTHASE/HYDROLASE PM20D1"/>
    <property type="match status" value="1"/>
</dbReference>
<comment type="similarity">
    <text evidence="1">Belongs to the peptidase M20A family.</text>
</comment>
<keyword evidence="3" id="KW-0479">Metal-binding</keyword>
<sequence length="464" mass="49734">MDTIDVYAHYANEGDYPDLDYLSAERHLSAALRCRTVWAGEKTDLSQFAALHGLIRGAYPNLMEHATFELVGQSVLLTLLGTDSSLEPAMLIAHQDVVPVVAGTEGQWERDPFSGKIDDEWIWGRGALDIKDMLVAELEAVEHLLARGERPRRGVILAFGEDEEVDSRGATALAALLAERGVHAAFLLDEGTTTMADGAAWGAPGCVISDVCLSQKGYANVRLTARGQGGHSSNPFGGTSLERLCRAVARLCDAKPAPQLTDVMRQTFKALAPAITAEPLSSLCADVDANAGAIASLCASRRELFPFVCTTVAPNVLEGSSAAANVMPADVSCTVNFRLLPGVTAEGVLRLAREAVGDPEVEVELLHATPAGRQDSPEGMGYAELREAIGHFHPGVVVVPSMVCGGTDSVRYEGVCRSILRFCPARPAPSEEAWGVHGVNERISRRTFRQSIRLLVRLLEKTVL</sequence>
<evidence type="ECO:0000256" key="1">
    <source>
        <dbReference type="ARBA" id="ARBA00006247"/>
    </source>
</evidence>
<evidence type="ECO:0000313" key="8">
    <source>
        <dbReference type="Proteomes" id="UP001478817"/>
    </source>
</evidence>
<evidence type="ECO:0000256" key="4">
    <source>
        <dbReference type="ARBA" id="ARBA00022801"/>
    </source>
</evidence>
<name>A0ABV1IIC8_9ACTN</name>